<keyword evidence="5 14" id="KW-0964">Secreted</keyword>
<evidence type="ECO:0000256" key="7">
    <source>
        <dbReference type="ARBA" id="ARBA00022685"/>
    </source>
</evidence>
<evidence type="ECO:0000256" key="9">
    <source>
        <dbReference type="ARBA" id="ARBA00022729"/>
    </source>
</evidence>
<dbReference type="FunFam" id="2.60.40.3210:FF:000001">
    <property type="entry name" value="Zona pellucida sperm-binding protein 3"/>
    <property type="match status" value="1"/>
</dbReference>
<keyword evidence="18" id="KW-1185">Reference proteome</keyword>
<evidence type="ECO:0000259" key="16">
    <source>
        <dbReference type="PROSITE" id="PS51034"/>
    </source>
</evidence>
<dbReference type="PANTHER" id="PTHR11576:SF2">
    <property type="entry name" value="ZONA PELLUCIDA SPERM-BINDING PROTEIN 3"/>
    <property type="match status" value="1"/>
</dbReference>
<dbReference type="Ensembl" id="ENSLBET00000029127.1">
    <property type="protein sequence ID" value="ENSLBEP00000027802.1"/>
    <property type="gene ID" value="ENSLBEG00000021090.1"/>
</dbReference>
<dbReference type="PRINTS" id="PR00023">
    <property type="entry name" value="ZPELLUCIDA"/>
</dbReference>
<keyword evidence="4 14" id="KW-1003">Cell membrane</keyword>
<feature type="region of interest" description="Disordered" evidence="15">
    <location>
        <begin position="415"/>
        <end position="480"/>
    </location>
</feature>
<dbReference type="GO" id="GO:0032190">
    <property type="term" value="F:acrosin binding"/>
    <property type="evidence" value="ECO:0007669"/>
    <property type="project" value="TreeGrafter"/>
</dbReference>
<feature type="compositionally biased region" description="Polar residues" evidence="15">
    <location>
        <begin position="424"/>
        <end position="433"/>
    </location>
</feature>
<keyword evidence="8" id="KW-0812">Transmembrane</keyword>
<dbReference type="InterPro" id="IPR055355">
    <property type="entry name" value="ZP-C"/>
</dbReference>
<dbReference type="InterPro" id="IPR048290">
    <property type="entry name" value="ZP_chr"/>
</dbReference>
<keyword evidence="10" id="KW-1133">Transmembrane helix</keyword>
<dbReference type="GO" id="GO:0007339">
    <property type="term" value="P:binding of sperm to zona pellucida"/>
    <property type="evidence" value="ECO:0007669"/>
    <property type="project" value="UniProtKB-UniRule"/>
</dbReference>
<protein>
    <recommendedName>
        <fullName evidence="3 14">Zona pellucida sperm-binding protein 3</fullName>
    </recommendedName>
</protein>
<evidence type="ECO:0000256" key="6">
    <source>
        <dbReference type="ARBA" id="ARBA00022530"/>
    </source>
</evidence>
<keyword evidence="13" id="KW-0325">Glycoprotein</keyword>
<reference evidence="17" key="1">
    <citation type="submission" date="2025-08" db="UniProtKB">
        <authorList>
            <consortium name="Ensembl"/>
        </authorList>
    </citation>
    <scope>IDENTIFICATION</scope>
</reference>
<dbReference type="PANTHER" id="PTHR11576">
    <property type="entry name" value="ZONA PELLUCIDA SPERM-BINDING PROTEIN 3"/>
    <property type="match status" value="1"/>
</dbReference>
<keyword evidence="6 14" id="KW-0272">Extracellular matrix</keyword>
<keyword evidence="11" id="KW-0472">Membrane</keyword>
<evidence type="ECO:0000256" key="2">
    <source>
        <dbReference type="ARBA" id="ARBA00006735"/>
    </source>
</evidence>
<dbReference type="Gene3D" id="2.60.40.3210">
    <property type="entry name" value="Zona pellucida, ZP-N domain"/>
    <property type="match status" value="1"/>
</dbReference>
<dbReference type="InterPro" id="IPR042235">
    <property type="entry name" value="ZP-C_dom"/>
</dbReference>
<sequence length="560" mass="63685">MINSVLETRSKSLYKYYVCDTLLESFKSFRPGVFESSKSPEINYSCGDFFRGCWTRHSVITHPRLRMDRNFQRNIFWGIIFLISVSTLTESHLANSQGGSTNSHIRGSSYGKIQTEHTDLKTEQSARPRPVMVNCYPDSMEVLVQADMFDTGLQVEGRHLHLGSDSVSEGSSCGAEPSGEAEFIIRTKLMDCGTKLSSTKEKIIYSNILVYSPEPSHDGLLRLDEATIPVECHYEKKYAVDGVSLHPSWVPFVSRASAEDQINFNLLLMTDDWQFKRGSYSYFVGDPIHFQVSAFIRNHIPLRVYVDHCVATPTPDTETIRYDFVERHGCLADAYLTNSKSHFLPRLQDNMLRFQLDAFMFYNENSNQIYITCWVKAVPVRLPVSSWNRACSFIENSWRSVDGNDQVCRSCDISHPVEEPPSTEPLTATTSTKAWHPMSPQDSSVQHTQEHHLAAHFRVRPGMQQSRHNKPQQTSAGLMKREAEYQAVTQKSSFCVTGRFFSDLEIQRFPMSAENDGGMHNHSKWLYLVDHSYYQVSNDTKLNANGANCQDGSHNCPANQ</sequence>
<dbReference type="GeneTree" id="ENSGT01030000234567"/>
<keyword evidence="9 14" id="KW-0732">Signal</keyword>
<dbReference type="SMART" id="SM00241">
    <property type="entry name" value="ZP"/>
    <property type="match status" value="1"/>
</dbReference>
<dbReference type="Pfam" id="PF23344">
    <property type="entry name" value="ZP-N"/>
    <property type="match status" value="1"/>
</dbReference>
<reference evidence="17" key="2">
    <citation type="submission" date="2025-09" db="UniProtKB">
        <authorList>
            <consortium name="Ensembl"/>
        </authorList>
    </citation>
    <scope>IDENTIFICATION</scope>
</reference>
<evidence type="ECO:0000313" key="17">
    <source>
        <dbReference type="Ensembl" id="ENSLBEP00000027802.1"/>
    </source>
</evidence>
<dbReference type="GO" id="GO:2000344">
    <property type="term" value="P:positive regulation of acrosome reaction"/>
    <property type="evidence" value="ECO:0007669"/>
    <property type="project" value="UniProtKB-UniRule"/>
</dbReference>
<comment type="similarity">
    <text evidence="2 14">Belongs to the ZP domain family. ZPC subfamily.</text>
</comment>
<organism evidence="17 18">
    <name type="scientific">Labrus bergylta</name>
    <name type="common">ballan wrasse</name>
    <dbReference type="NCBI Taxonomy" id="56723"/>
    <lineage>
        <taxon>Eukaryota</taxon>
        <taxon>Metazoa</taxon>
        <taxon>Chordata</taxon>
        <taxon>Craniata</taxon>
        <taxon>Vertebrata</taxon>
        <taxon>Euteleostomi</taxon>
        <taxon>Actinopterygii</taxon>
        <taxon>Neopterygii</taxon>
        <taxon>Teleostei</taxon>
        <taxon>Neoteleostei</taxon>
        <taxon>Acanthomorphata</taxon>
        <taxon>Eupercaria</taxon>
        <taxon>Labriformes</taxon>
        <taxon>Labridae</taxon>
        <taxon>Labrus</taxon>
    </lineage>
</organism>
<comment type="subcellular location">
    <subcellularLocation>
        <location evidence="1">Secreted</location>
        <location evidence="1">Extracellular space</location>
        <location evidence="1">Extracellular matrix</location>
    </subcellularLocation>
    <subcellularLocation>
        <location evidence="14">Zona pellucida</location>
    </subcellularLocation>
    <subcellularLocation>
        <location evidence="14">Cell membrane</location>
        <topology evidence="14">Single-pass type I membrane protein</topology>
    </subcellularLocation>
</comment>
<accession>A0A3Q3G4Y0</accession>
<feature type="compositionally biased region" description="Polar residues" evidence="15">
    <location>
        <begin position="463"/>
        <end position="476"/>
    </location>
</feature>
<comment type="PTM">
    <text evidence="14">Proteolytically cleaved before the transmembrane segment to yield the secreted ectodomain incorporated in the zona pellucida.</text>
</comment>
<evidence type="ECO:0000256" key="10">
    <source>
        <dbReference type="ARBA" id="ARBA00022989"/>
    </source>
</evidence>
<evidence type="ECO:0000256" key="15">
    <source>
        <dbReference type="SAM" id="MobiDB-lite"/>
    </source>
</evidence>
<evidence type="ECO:0000256" key="14">
    <source>
        <dbReference type="RuleBase" id="RU367066"/>
    </source>
</evidence>
<evidence type="ECO:0000256" key="11">
    <source>
        <dbReference type="ARBA" id="ARBA00023136"/>
    </source>
</evidence>
<dbReference type="Proteomes" id="UP000261660">
    <property type="component" value="Unplaced"/>
</dbReference>
<dbReference type="GO" id="GO:0035804">
    <property type="term" value="F:structural constituent of egg coat"/>
    <property type="evidence" value="ECO:0007669"/>
    <property type="project" value="UniProtKB-UniRule"/>
</dbReference>
<dbReference type="FunFam" id="2.60.40.4100:FF:000002">
    <property type="entry name" value="Zona pellucida sperm-binding protein 3"/>
    <property type="match status" value="1"/>
</dbReference>
<comment type="function">
    <text evidence="14">Component of the zona pellucida, an extracellular matrix surrounding oocytes which mediates sperm binding, induction of the acrosome reaction and prevents post-fertilization polyspermy. The zona pellucida is composed of 3 to 4 glycoproteins, ZP1, ZP2, ZP3, and ZP4. ZP3 is essential for sperm binding and zona matrix formation.</text>
</comment>
<evidence type="ECO:0000256" key="8">
    <source>
        <dbReference type="ARBA" id="ARBA00022692"/>
    </source>
</evidence>
<evidence type="ECO:0000256" key="4">
    <source>
        <dbReference type="ARBA" id="ARBA00022475"/>
    </source>
</evidence>
<dbReference type="InParanoid" id="A0A3Q3G4Y0"/>
<keyword evidence="7 14" id="KW-0165">Cleavage on pair of basic residues</keyword>
<dbReference type="AlphaFoldDB" id="A0A3Q3G4Y0"/>
<dbReference type="Gene3D" id="2.60.40.4100">
    <property type="entry name" value="Zona pellucida, ZP-C domain"/>
    <property type="match status" value="1"/>
</dbReference>
<dbReference type="InterPro" id="IPR055356">
    <property type="entry name" value="ZP-N"/>
</dbReference>
<dbReference type="Pfam" id="PF00100">
    <property type="entry name" value="Zona_pellucida"/>
    <property type="match status" value="1"/>
</dbReference>
<dbReference type="GO" id="GO:0005886">
    <property type="term" value="C:plasma membrane"/>
    <property type="evidence" value="ECO:0007669"/>
    <property type="project" value="UniProtKB-SubCell"/>
</dbReference>
<name>A0A3Q3G4Y0_9LABR</name>
<keyword evidence="12 14" id="KW-1015">Disulfide bond</keyword>
<evidence type="ECO:0000256" key="1">
    <source>
        <dbReference type="ARBA" id="ARBA00004498"/>
    </source>
</evidence>
<evidence type="ECO:0000256" key="13">
    <source>
        <dbReference type="ARBA" id="ARBA00023180"/>
    </source>
</evidence>
<evidence type="ECO:0000256" key="5">
    <source>
        <dbReference type="ARBA" id="ARBA00022525"/>
    </source>
</evidence>
<evidence type="ECO:0000313" key="18">
    <source>
        <dbReference type="Proteomes" id="UP000261660"/>
    </source>
</evidence>
<dbReference type="InterPro" id="IPR001507">
    <property type="entry name" value="ZP_dom"/>
</dbReference>
<dbReference type="GO" id="GO:0035805">
    <property type="term" value="C:egg coat"/>
    <property type="evidence" value="ECO:0007669"/>
    <property type="project" value="UniProtKB-SubCell"/>
</dbReference>
<evidence type="ECO:0000256" key="12">
    <source>
        <dbReference type="ARBA" id="ARBA00023157"/>
    </source>
</evidence>
<comment type="domain">
    <text evidence="14">The ZP domain is involved in the polymerization of the ZP proteins to form the zona pellucida.</text>
</comment>
<proteinExistence type="inferred from homology"/>
<dbReference type="GO" id="GO:0035803">
    <property type="term" value="P:egg coat formation"/>
    <property type="evidence" value="ECO:0007669"/>
    <property type="project" value="UniProtKB-UniRule"/>
</dbReference>
<dbReference type="STRING" id="56723.ENSLBEP00000027802"/>
<feature type="domain" description="ZP" evidence="16">
    <location>
        <begin position="134"/>
        <end position="398"/>
    </location>
</feature>
<dbReference type="PROSITE" id="PS51034">
    <property type="entry name" value="ZP_2"/>
    <property type="match status" value="1"/>
</dbReference>
<evidence type="ECO:0000256" key="3">
    <source>
        <dbReference type="ARBA" id="ARBA00017980"/>
    </source>
</evidence>